<gene>
    <name evidence="2" type="ORF">HUW51_10530</name>
</gene>
<feature type="domain" description="N-acetyltransferase" evidence="1">
    <location>
        <begin position="99"/>
        <end position="227"/>
    </location>
</feature>
<dbReference type="Pfam" id="PF08445">
    <property type="entry name" value="FR47"/>
    <property type="match status" value="1"/>
</dbReference>
<name>A0A7G7G7K6_9BACT</name>
<dbReference type="RefSeq" id="WP_185273992.1">
    <property type="nucleotide sequence ID" value="NZ_CP055156.1"/>
</dbReference>
<evidence type="ECO:0000313" key="3">
    <source>
        <dbReference type="Proteomes" id="UP000515237"/>
    </source>
</evidence>
<dbReference type="CDD" id="cd04301">
    <property type="entry name" value="NAT_SF"/>
    <property type="match status" value="1"/>
</dbReference>
<dbReference type="Gene3D" id="3.40.630.30">
    <property type="match status" value="1"/>
</dbReference>
<keyword evidence="2" id="KW-0808">Transferase</keyword>
<dbReference type="KEGG" id="aswu:HUW51_10530"/>
<proteinExistence type="predicted"/>
<dbReference type="Proteomes" id="UP000515237">
    <property type="component" value="Chromosome"/>
</dbReference>
<reference evidence="2 3" key="1">
    <citation type="journal article" date="2018" name="Int. J. Syst. Evol. Microbiol.">
        <title>Adhaeribacter swui sp. nov., isolated from wet mud.</title>
        <authorList>
            <person name="Kim D.U."/>
            <person name="Kim K.W."/>
            <person name="Kang M.S."/>
            <person name="Kim J.Y."/>
            <person name="Jang J.H."/>
            <person name="Kim M.K."/>
        </authorList>
    </citation>
    <scope>NUCLEOTIDE SEQUENCE [LARGE SCALE GENOMIC DNA]</scope>
    <source>
        <strain evidence="2 3">KCTC 52873</strain>
    </source>
</reference>
<dbReference type="InterPro" id="IPR000182">
    <property type="entry name" value="GNAT_dom"/>
</dbReference>
<dbReference type="SUPFAM" id="SSF55729">
    <property type="entry name" value="Acyl-CoA N-acyltransferases (Nat)"/>
    <property type="match status" value="1"/>
</dbReference>
<evidence type="ECO:0000259" key="1">
    <source>
        <dbReference type="PROSITE" id="PS51186"/>
    </source>
</evidence>
<protein>
    <submittedName>
        <fullName evidence="2">GNAT family N-acetyltransferase</fullName>
    </submittedName>
</protein>
<organism evidence="2 3">
    <name type="scientific">Adhaeribacter swui</name>
    <dbReference type="NCBI Taxonomy" id="2086471"/>
    <lineage>
        <taxon>Bacteria</taxon>
        <taxon>Pseudomonadati</taxon>
        <taxon>Bacteroidota</taxon>
        <taxon>Cytophagia</taxon>
        <taxon>Cytophagales</taxon>
        <taxon>Hymenobacteraceae</taxon>
        <taxon>Adhaeribacter</taxon>
    </lineage>
</organism>
<sequence length="227" mass="25683">MEHLLDNPIWSALQTGNKAIAYGNNEVKWIDRTIGFFAGMEAYSEANFHYLNQQSIAQDAYILFTPQPITIPAGWQTLQARELLQMVYAGEVPAREPENRLVALAEQHVPAMLDLTKRTNPGPFLARTITLGNYMGVFDGNRLIAMAGQRLKPGNYTEISAVCTDPAYTGKGWAKKLVLNQVQHILAEARLPMLHLMRENTTAYKVYEKLGFITRREMMVYFIKSSK</sequence>
<dbReference type="AlphaFoldDB" id="A0A7G7G7K6"/>
<keyword evidence="3" id="KW-1185">Reference proteome</keyword>
<evidence type="ECO:0000313" key="2">
    <source>
        <dbReference type="EMBL" id="QNF33140.1"/>
    </source>
</evidence>
<dbReference type="GO" id="GO:0016747">
    <property type="term" value="F:acyltransferase activity, transferring groups other than amino-acyl groups"/>
    <property type="evidence" value="ECO:0007669"/>
    <property type="project" value="InterPro"/>
</dbReference>
<accession>A0A7G7G7K6</accession>
<dbReference type="PROSITE" id="PS51186">
    <property type="entry name" value="GNAT"/>
    <property type="match status" value="1"/>
</dbReference>
<dbReference type="EMBL" id="CP055156">
    <property type="protein sequence ID" value="QNF33140.1"/>
    <property type="molecule type" value="Genomic_DNA"/>
</dbReference>
<dbReference type="InterPro" id="IPR013653">
    <property type="entry name" value="GCN5-like_dom"/>
</dbReference>
<dbReference type="InterPro" id="IPR016181">
    <property type="entry name" value="Acyl_CoA_acyltransferase"/>
</dbReference>